<dbReference type="InterPro" id="IPR014001">
    <property type="entry name" value="Helicase_ATP-bd"/>
</dbReference>
<keyword evidence="5" id="KW-0347">Helicase</keyword>
<dbReference type="Proteomes" id="UP000186922">
    <property type="component" value="Unassembled WGS sequence"/>
</dbReference>
<dbReference type="PROSITE" id="PS51194">
    <property type="entry name" value="HELICASE_CTER"/>
    <property type="match status" value="1"/>
</dbReference>
<dbReference type="PANTHER" id="PTHR18934:SF237">
    <property type="entry name" value="ATP-DEPENDENT DNA_RNA HELICASE DHX36"/>
    <property type="match status" value="1"/>
</dbReference>
<dbReference type="STRING" id="947166.A0A1D1VYH4"/>
<gene>
    <name evidence="11" type="primary">RvY_16172-1</name>
    <name evidence="11" type="synonym">RvY_16172.1</name>
    <name evidence="11" type="ORF">RvY_16172</name>
</gene>
<dbReference type="OrthoDB" id="5600252at2759"/>
<protein>
    <recommendedName>
        <fullName evidence="2">RNA helicase</fullName>
        <ecNumber evidence="2">3.6.4.13</ecNumber>
    </recommendedName>
</protein>
<dbReference type="SMART" id="SM00490">
    <property type="entry name" value="HELICc"/>
    <property type="match status" value="1"/>
</dbReference>
<dbReference type="GO" id="GO:0005524">
    <property type="term" value="F:ATP binding"/>
    <property type="evidence" value="ECO:0007669"/>
    <property type="project" value="UniProtKB-KW"/>
</dbReference>
<dbReference type="GO" id="GO:0003724">
    <property type="term" value="F:RNA helicase activity"/>
    <property type="evidence" value="ECO:0007669"/>
    <property type="project" value="UniProtKB-EC"/>
</dbReference>
<dbReference type="InterPro" id="IPR048333">
    <property type="entry name" value="HA2_WH"/>
</dbReference>
<keyword evidence="12" id="KW-1185">Reference proteome</keyword>
<dbReference type="GO" id="GO:0016787">
    <property type="term" value="F:hydrolase activity"/>
    <property type="evidence" value="ECO:0007669"/>
    <property type="project" value="UniProtKB-KW"/>
</dbReference>
<name>A0A1D1VYH4_RAMVA</name>
<feature type="region of interest" description="Disordered" evidence="8">
    <location>
        <begin position="1"/>
        <end position="60"/>
    </location>
</feature>
<dbReference type="Gene3D" id="1.20.120.1080">
    <property type="match status" value="1"/>
</dbReference>
<dbReference type="GO" id="GO:0003723">
    <property type="term" value="F:RNA binding"/>
    <property type="evidence" value="ECO:0007669"/>
    <property type="project" value="UniProtKB-KW"/>
</dbReference>
<dbReference type="InterPro" id="IPR011709">
    <property type="entry name" value="DEAD-box_helicase_OB_fold"/>
</dbReference>
<evidence type="ECO:0000256" key="8">
    <source>
        <dbReference type="SAM" id="MobiDB-lite"/>
    </source>
</evidence>
<keyword evidence="3" id="KW-0547">Nucleotide-binding</keyword>
<dbReference type="SMART" id="SM00487">
    <property type="entry name" value="DEXDc"/>
    <property type="match status" value="1"/>
</dbReference>
<dbReference type="PROSITE" id="PS00690">
    <property type="entry name" value="DEAH_ATP_HELICASE"/>
    <property type="match status" value="1"/>
</dbReference>
<evidence type="ECO:0000313" key="11">
    <source>
        <dbReference type="EMBL" id="GAV06141.1"/>
    </source>
</evidence>
<dbReference type="EMBL" id="BDGG01000013">
    <property type="protein sequence ID" value="GAV06141.1"/>
    <property type="molecule type" value="Genomic_DNA"/>
</dbReference>
<dbReference type="AlphaFoldDB" id="A0A1D1VYH4"/>
<dbReference type="Pfam" id="PF00270">
    <property type="entry name" value="DEAD"/>
    <property type="match status" value="1"/>
</dbReference>
<comment type="similarity">
    <text evidence="1">Belongs to the DEAD box helicase family. DEAH subfamily.</text>
</comment>
<evidence type="ECO:0000313" key="12">
    <source>
        <dbReference type="Proteomes" id="UP000186922"/>
    </source>
</evidence>
<dbReference type="PANTHER" id="PTHR18934">
    <property type="entry name" value="ATP-DEPENDENT RNA HELICASE"/>
    <property type="match status" value="1"/>
</dbReference>
<evidence type="ECO:0000256" key="3">
    <source>
        <dbReference type="ARBA" id="ARBA00022741"/>
    </source>
</evidence>
<evidence type="ECO:0000259" key="10">
    <source>
        <dbReference type="PROSITE" id="PS51194"/>
    </source>
</evidence>
<dbReference type="InterPro" id="IPR001650">
    <property type="entry name" value="Helicase_C-like"/>
</dbReference>
<accession>A0A1D1VYH4</accession>
<dbReference type="FunFam" id="1.20.120.1080:FF:000002">
    <property type="entry name" value="Putative ATP-dependent RNA helicase DHX36"/>
    <property type="match status" value="1"/>
</dbReference>
<dbReference type="InterPro" id="IPR027417">
    <property type="entry name" value="P-loop_NTPase"/>
</dbReference>
<feature type="region of interest" description="Disordered" evidence="8">
    <location>
        <begin position="96"/>
        <end position="131"/>
    </location>
</feature>
<dbReference type="Pfam" id="PF07717">
    <property type="entry name" value="OB_NTP_bind"/>
    <property type="match status" value="1"/>
</dbReference>
<feature type="domain" description="Helicase C-terminal" evidence="10">
    <location>
        <begin position="517"/>
        <end position="689"/>
    </location>
</feature>
<dbReference type="Gene3D" id="3.40.50.300">
    <property type="entry name" value="P-loop containing nucleotide triphosphate hydrolases"/>
    <property type="match status" value="2"/>
</dbReference>
<dbReference type="Pfam" id="PF04408">
    <property type="entry name" value="WHD_HA2"/>
    <property type="match status" value="1"/>
</dbReference>
<reference evidence="11 12" key="1">
    <citation type="journal article" date="2016" name="Nat. Commun.">
        <title>Extremotolerant tardigrade genome and improved radiotolerance of human cultured cells by tardigrade-unique protein.</title>
        <authorList>
            <person name="Hashimoto T."/>
            <person name="Horikawa D.D."/>
            <person name="Saito Y."/>
            <person name="Kuwahara H."/>
            <person name="Kozuka-Hata H."/>
            <person name="Shin-I T."/>
            <person name="Minakuchi Y."/>
            <person name="Ohishi K."/>
            <person name="Motoyama A."/>
            <person name="Aizu T."/>
            <person name="Enomoto A."/>
            <person name="Kondo K."/>
            <person name="Tanaka S."/>
            <person name="Hara Y."/>
            <person name="Koshikawa S."/>
            <person name="Sagara H."/>
            <person name="Miura T."/>
            <person name="Yokobori S."/>
            <person name="Miyagawa K."/>
            <person name="Suzuki Y."/>
            <person name="Kubo T."/>
            <person name="Oyama M."/>
            <person name="Kohara Y."/>
            <person name="Fujiyama A."/>
            <person name="Arakawa K."/>
            <person name="Katayama T."/>
            <person name="Toyoda A."/>
            <person name="Kunieda T."/>
        </authorList>
    </citation>
    <scope>NUCLEOTIDE SEQUENCE [LARGE SCALE GENOMIC DNA]</scope>
    <source>
        <strain evidence="11 12">YOKOZUNA-1</strain>
    </source>
</reference>
<evidence type="ECO:0000256" key="7">
    <source>
        <dbReference type="ARBA" id="ARBA00022884"/>
    </source>
</evidence>
<evidence type="ECO:0000256" key="1">
    <source>
        <dbReference type="ARBA" id="ARBA00008792"/>
    </source>
</evidence>
<dbReference type="InterPro" id="IPR002464">
    <property type="entry name" value="DNA/RNA_helicase_DEAH_CS"/>
</dbReference>
<dbReference type="GO" id="GO:0005634">
    <property type="term" value="C:nucleus"/>
    <property type="evidence" value="ECO:0007669"/>
    <property type="project" value="TreeGrafter"/>
</dbReference>
<dbReference type="PROSITE" id="PS51192">
    <property type="entry name" value="HELICASE_ATP_BIND_1"/>
    <property type="match status" value="1"/>
</dbReference>
<keyword evidence="7" id="KW-0694">RNA-binding</keyword>
<dbReference type="Pfam" id="PF21010">
    <property type="entry name" value="HA2_C"/>
    <property type="match status" value="1"/>
</dbReference>
<comment type="caution">
    <text evidence="11">The sequence shown here is derived from an EMBL/GenBank/DDBJ whole genome shotgun (WGS) entry which is preliminary data.</text>
</comment>
<dbReference type="InterPro" id="IPR011545">
    <property type="entry name" value="DEAD/DEAH_box_helicase_dom"/>
</dbReference>
<keyword evidence="6" id="KW-0067">ATP-binding</keyword>
<sequence length="1045" mass="118889">MTHRKKLEDDWETETSSDSDDSDDSDDDNEMARNMEIADDFSVPNGRQGMGHGRFLVHTGSGRQLNPQYVQVQHPQGLKGKAAADYWRNYGRMKKMAAKNEKAMHGTSPKKDKKAKMEDKKERRRLKMEKKLQNKDPTSFPALLLPDKIRQKIDETVDTFNKYRREQQSLKKKKEQQAVVEDLSPPVDEEVDPEAMGASEDQYERMREIAPVAQQIRMAFPKVPTKSDIDESRIEGLSMTYLDELSQKQSNLAYQEMLKFRRKLPAFQVRQKLLDTIENNQVVVVSGETGCGKTTQLPQFILDDWIERGDGGRCRIICTQPRRISAISVSERIAKERAEKLGKSVGYQIRLEKVMPRETGSITMCTTGILLQWLTGNQDLNKISHVIVDEIHEQDILSDFLLIILKDLRIRRKDLKIVLMSATMNAEKFCAYFDDCPMVHIAGFTFPVQQLFLEDILALTNYVPQDNKIMKRPPKRQNDPEWNNFMLSLRKKNLTRKVLETLHDFDESIVDFNLILTLIRHIVKTTPEDEAILVFLSGWEDIKKLNTLLEGAFGSGQRGSRFLVIPLHSMMPTINQRQVFERPENQRKIVIATSIAETSITIDDVVHVIDTGKIKMKDFDVARNISTLTAQWVSVSNAKQRKGRAGRVKSGVCYHLFTSYQYNLLEPFPLPEMKRTRLDELILQLKLLRLGLVQPFVEKAMEPPSHEAVVQALDLLKLIGALDEEENLTPLGSLLANMPVPPQLGKLMFLACIFQCLNPILNVTAVLGYREPFCTPLGKEEEARRARNSFGAGLSSDHLTYHEAMKDYVDCVIKDGHNAMKYCWDSYMFNTTCVQLLKMKKQFAYILQSAGFIKNADPMDGYANHNSGDDDIIRAVLAGGLYPNLGTVKRPKNKHMSVPVLTQNFADKICVHPKSILSRQNEAEGIVVFFTQVKTSKIYIHDLTLLKSNLPVALFAKRSTVGKKKSTVVATIDDWLQLKCIGPGTYQSVEKLRNALDEICLDFYQSPPCQKLHIAEAIDSNQERLAAANSIIKLVIECFRFKTSA</sequence>
<feature type="domain" description="Helicase ATP-binding" evidence="9">
    <location>
        <begin position="274"/>
        <end position="442"/>
    </location>
</feature>
<dbReference type="GO" id="GO:0005737">
    <property type="term" value="C:cytoplasm"/>
    <property type="evidence" value="ECO:0007669"/>
    <property type="project" value="TreeGrafter"/>
</dbReference>
<organism evidence="11 12">
    <name type="scientific">Ramazzottius varieornatus</name>
    <name type="common">Water bear</name>
    <name type="synonym">Tardigrade</name>
    <dbReference type="NCBI Taxonomy" id="947166"/>
    <lineage>
        <taxon>Eukaryota</taxon>
        <taxon>Metazoa</taxon>
        <taxon>Ecdysozoa</taxon>
        <taxon>Tardigrada</taxon>
        <taxon>Eutardigrada</taxon>
        <taxon>Parachela</taxon>
        <taxon>Hypsibioidea</taxon>
        <taxon>Ramazzottiidae</taxon>
        <taxon>Ramazzottius</taxon>
    </lineage>
</organism>
<keyword evidence="4" id="KW-0378">Hydrolase</keyword>
<proteinExistence type="inferred from homology"/>
<dbReference type="EC" id="3.6.4.13" evidence="2"/>
<dbReference type="SUPFAM" id="SSF52540">
    <property type="entry name" value="P-loop containing nucleoside triphosphate hydrolases"/>
    <property type="match status" value="1"/>
</dbReference>
<evidence type="ECO:0000256" key="4">
    <source>
        <dbReference type="ARBA" id="ARBA00022801"/>
    </source>
</evidence>
<evidence type="ECO:0000256" key="2">
    <source>
        <dbReference type="ARBA" id="ARBA00012552"/>
    </source>
</evidence>
<feature type="compositionally biased region" description="Acidic residues" evidence="8">
    <location>
        <begin position="9"/>
        <end position="29"/>
    </location>
</feature>
<dbReference type="InterPro" id="IPR007502">
    <property type="entry name" value="Helicase-assoc_dom"/>
</dbReference>
<dbReference type="Pfam" id="PF00271">
    <property type="entry name" value="Helicase_C"/>
    <property type="match status" value="1"/>
</dbReference>
<dbReference type="CDD" id="cd18791">
    <property type="entry name" value="SF2_C_RHA"/>
    <property type="match status" value="1"/>
</dbReference>
<evidence type="ECO:0000256" key="5">
    <source>
        <dbReference type="ARBA" id="ARBA00022806"/>
    </source>
</evidence>
<dbReference type="FunFam" id="3.40.50.300:FF:000284">
    <property type="entry name" value="probable ATP-dependent RNA helicase YTHDC2"/>
    <property type="match status" value="1"/>
</dbReference>
<feature type="region of interest" description="Disordered" evidence="8">
    <location>
        <begin position="167"/>
        <end position="194"/>
    </location>
</feature>
<evidence type="ECO:0000259" key="9">
    <source>
        <dbReference type="PROSITE" id="PS51192"/>
    </source>
</evidence>
<dbReference type="SMART" id="SM00847">
    <property type="entry name" value="HA2"/>
    <property type="match status" value="1"/>
</dbReference>
<evidence type="ECO:0000256" key="6">
    <source>
        <dbReference type="ARBA" id="ARBA00022840"/>
    </source>
</evidence>